<keyword evidence="3" id="KW-1003">Cell membrane</keyword>
<feature type="domain" description="Type II secretion system protein GspF" evidence="9">
    <location>
        <begin position="277"/>
        <end position="399"/>
    </location>
</feature>
<evidence type="ECO:0000313" key="10">
    <source>
        <dbReference type="EMBL" id="QAT17749.1"/>
    </source>
</evidence>
<dbReference type="InterPro" id="IPR042094">
    <property type="entry name" value="T2SS_GspF_sf"/>
</dbReference>
<feature type="transmembrane region" description="Helical" evidence="8">
    <location>
        <begin position="216"/>
        <end position="242"/>
    </location>
</feature>
<evidence type="ECO:0000256" key="1">
    <source>
        <dbReference type="ARBA" id="ARBA00004429"/>
    </source>
</evidence>
<keyword evidence="6 8" id="KW-1133">Transmembrane helix</keyword>
<dbReference type="KEGG" id="vai:BU251_08455"/>
<dbReference type="FunFam" id="1.20.81.30:FF:000001">
    <property type="entry name" value="Type II secretion system protein F"/>
    <property type="match status" value="2"/>
</dbReference>
<evidence type="ECO:0000256" key="7">
    <source>
        <dbReference type="ARBA" id="ARBA00023136"/>
    </source>
</evidence>
<feature type="domain" description="Type II secretion system protein GspF" evidence="9">
    <location>
        <begin position="74"/>
        <end position="197"/>
    </location>
</feature>
<evidence type="ECO:0000256" key="8">
    <source>
        <dbReference type="SAM" id="Phobius"/>
    </source>
</evidence>
<feature type="transmembrane region" description="Helical" evidence="8">
    <location>
        <begin position="174"/>
        <end position="196"/>
    </location>
</feature>
<evidence type="ECO:0000313" key="11">
    <source>
        <dbReference type="Proteomes" id="UP000287243"/>
    </source>
</evidence>
<evidence type="ECO:0000259" key="9">
    <source>
        <dbReference type="Pfam" id="PF00482"/>
    </source>
</evidence>
<sequence length="408" mass="45321">MPTYTYLAKKNLKESVEGILVADSQEHAVDKLIEMGLSPVRVEPLIQATAKPKPPSGTAFFLQGGLTQKDLQVFTSQLKSLMKARVDLLKSLSILYGQAEKPKFKDLILELHNTIKNGASFSSALTRFPNFFSSLYVNLIKIGEASGRLDDVLAELDDFLTREQEFKMHIKTAMAYPVLMICVGICAVFVLLTYVIPKLSAIFADFDYRLPLPTQIMLAVSSFFQAWWWMILLAAAFLVFFLSQFAKTPAGKIQMDWVKLHVPVWSGLILKQALARFCRTLSLLIRSGLPAFQSLQVAIPTLENTILTRELEGVKKDVLEGTSMASSMKKVSFFPPFLVQMVSVGEEGGKLEGVLNEVANIYTDEVDARLKVVTSLLEPVIILFLGVILGAIVMAMLLPILQINLLIK</sequence>
<reference evidence="10 11" key="1">
    <citation type="submission" date="2017-01" db="EMBL/GenBank/DDBJ databases">
        <title>First insights into the biology of 'candidatus Vampirococcus archaeovorus'.</title>
        <authorList>
            <person name="Kizina J."/>
            <person name="Jordan S."/>
            <person name="Stueber K."/>
            <person name="Reinhardt R."/>
            <person name="Harder J."/>
        </authorList>
    </citation>
    <scope>NUCLEOTIDE SEQUENCE [LARGE SCALE GENOMIC DNA]</scope>
    <source>
        <strain evidence="10 11">LiM</strain>
    </source>
</reference>
<evidence type="ECO:0000256" key="3">
    <source>
        <dbReference type="ARBA" id="ARBA00022475"/>
    </source>
</evidence>
<accession>A0A410P6D9</accession>
<dbReference type="AlphaFoldDB" id="A0A410P6D9"/>
<keyword evidence="7 8" id="KW-0472">Membrane</keyword>
<dbReference type="Proteomes" id="UP000287243">
    <property type="component" value="Chromosome"/>
</dbReference>
<keyword evidence="5 8" id="KW-0812">Transmembrane</keyword>
<comment type="subcellular location">
    <subcellularLocation>
        <location evidence="1">Cell inner membrane</location>
        <topology evidence="1">Multi-pass membrane protein</topology>
    </subcellularLocation>
</comment>
<dbReference type="PANTHER" id="PTHR30012">
    <property type="entry name" value="GENERAL SECRETION PATHWAY PROTEIN"/>
    <property type="match status" value="1"/>
</dbReference>
<dbReference type="GO" id="GO:0005886">
    <property type="term" value="C:plasma membrane"/>
    <property type="evidence" value="ECO:0007669"/>
    <property type="project" value="UniProtKB-SubCell"/>
</dbReference>
<dbReference type="PANTHER" id="PTHR30012:SF0">
    <property type="entry name" value="TYPE II SECRETION SYSTEM PROTEIN F-RELATED"/>
    <property type="match status" value="1"/>
</dbReference>
<dbReference type="Gene3D" id="1.20.81.30">
    <property type="entry name" value="Type II secretion system (T2SS), domain F"/>
    <property type="match status" value="2"/>
</dbReference>
<evidence type="ECO:0000256" key="5">
    <source>
        <dbReference type="ARBA" id="ARBA00022692"/>
    </source>
</evidence>
<keyword evidence="11" id="KW-1185">Reference proteome</keyword>
<dbReference type="RefSeq" id="WP_128700714.1">
    <property type="nucleotide sequence ID" value="NZ_CP019384.1"/>
</dbReference>
<evidence type="ECO:0000256" key="4">
    <source>
        <dbReference type="ARBA" id="ARBA00022519"/>
    </source>
</evidence>
<evidence type="ECO:0000256" key="2">
    <source>
        <dbReference type="ARBA" id="ARBA00005745"/>
    </source>
</evidence>
<dbReference type="EMBL" id="CP019384">
    <property type="protein sequence ID" value="QAT17749.1"/>
    <property type="molecule type" value="Genomic_DNA"/>
</dbReference>
<dbReference type="InterPro" id="IPR003004">
    <property type="entry name" value="GspF/PilC"/>
</dbReference>
<dbReference type="Pfam" id="PF00482">
    <property type="entry name" value="T2SSF"/>
    <property type="match status" value="2"/>
</dbReference>
<dbReference type="PRINTS" id="PR00812">
    <property type="entry name" value="BCTERIALGSPF"/>
</dbReference>
<proteinExistence type="inferred from homology"/>
<dbReference type="OrthoDB" id="9805682at2"/>
<protein>
    <submittedName>
        <fullName evidence="10">Type II secretion system protein F</fullName>
    </submittedName>
</protein>
<organism evidence="10 11">
    <name type="scientific">Velamenicoccus archaeovorus</name>
    <dbReference type="NCBI Taxonomy" id="1930593"/>
    <lineage>
        <taxon>Bacteria</taxon>
        <taxon>Pseudomonadati</taxon>
        <taxon>Candidatus Omnitrophota</taxon>
        <taxon>Candidatus Velamenicoccus</taxon>
    </lineage>
</organism>
<dbReference type="InterPro" id="IPR018076">
    <property type="entry name" value="T2SS_GspF_dom"/>
</dbReference>
<feature type="transmembrane region" description="Helical" evidence="8">
    <location>
        <begin position="380"/>
        <end position="401"/>
    </location>
</feature>
<evidence type="ECO:0000256" key="6">
    <source>
        <dbReference type="ARBA" id="ARBA00022989"/>
    </source>
</evidence>
<name>A0A410P6D9_VELA1</name>
<gene>
    <name evidence="10" type="ORF">BU251_08455</name>
</gene>
<comment type="similarity">
    <text evidence="2">Belongs to the GSP F family.</text>
</comment>
<keyword evidence="4" id="KW-0997">Cell inner membrane</keyword>